<evidence type="ECO:0000313" key="13">
    <source>
        <dbReference type="Proteomes" id="UP000567795"/>
    </source>
</evidence>
<dbReference type="NCBIfam" id="NF003716">
    <property type="entry name" value="PRK05326.1-3"/>
    <property type="match status" value="1"/>
</dbReference>
<evidence type="ECO:0000256" key="9">
    <source>
        <dbReference type="SAM" id="MobiDB-lite"/>
    </source>
</evidence>
<dbReference type="InterPro" id="IPR006037">
    <property type="entry name" value="RCK_C"/>
</dbReference>
<reference evidence="12 13" key="1">
    <citation type="submission" date="2020-07" db="EMBL/GenBank/DDBJ databases">
        <title>Sequencing the genomes of 1000 actinobacteria strains.</title>
        <authorList>
            <person name="Klenk H.-P."/>
        </authorList>
    </citation>
    <scope>NUCLEOTIDE SEQUENCE [LARGE SCALE GENOMIC DNA]</scope>
    <source>
        <strain evidence="12 13">DSM 42178</strain>
    </source>
</reference>
<feature type="transmembrane region" description="Helical" evidence="10">
    <location>
        <begin position="91"/>
        <end position="113"/>
    </location>
</feature>
<dbReference type="GO" id="GO:0006813">
    <property type="term" value="P:potassium ion transport"/>
    <property type="evidence" value="ECO:0007669"/>
    <property type="project" value="InterPro"/>
</dbReference>
<evidence type="ECO:0000256" key="10">
    <source>
        <dbReference type="SAM" id="Phobius"/>
    </source>
</evidence>
<dbReference type="InterPro" id="IPR038770">
    <property type="entry name" value="Na+/solute_symporter_sf"/>
</dbReference>
<dbReference type="Proteomes" id="UP000567795">
    <property type="component" value="Unassembled WGS sequence"/>
</dbReference>
<dbReference type="InterPro" id="IPR006153">
    <property type="entry name" value="Cation/H_exchanger_TM"/>
</dbReference>
<dbReference type="PROSITE" id="PS51202">
    <property type="entry name" value="RCK_C"/>
    <property type="match status" value="1"/>
</dbReference>
<dbReference type="GO" id="GO:0015297">
    <property type="term" value="F:antiporter activity"/>
    <property type="evidence" value="ECO:0007669"/>
    <property type="project" value="UniProtKB-KW"/>
</dbReference>
<name>A0A853A074_9ACTN</name>
<evidence type="ECO:0000259" key="11">
    <source>
        <dbReference type="PROSITE" id="PS51202"/>
    </source>
</evidence>
<organism evidence="12 13">
    <name type="scientific">Allostreptomyces psammosilenae</name>
    <dbReference type="NCBI Taxonomy" id="1892865"/>
    <lineage>
        <taxon>Bacteria</taxon>
        <taxon>Bacillati</taxon>
        <taxon>Actinomycetota</taxon>
        <taxon>Actinomycetes</taxon>
        <taxon>Kitasatosporales</taxon>
        <taxon>Streptomycetaceae</taxon>
        <taxon>Allostreptomyces</taxon>
    </lineage>
</organism>
<feature type="transmembrane region" description="Helical" evidence="10">
    <location>
        <begin position="272"/>
        <end position="292"/>
    </location>
</feature>
<evidence type="ECO:0000313" key="12">
    <source>
        <dbReference type="EMBL" id="NYI07775.1"/>
    </source>
</evidence>
<dbReference type="PANTHER" id="PTHR32507:SF7">
    <property type="entry name" value="K(+)_H(+) ANTIPORTER NHAP2"/>
    <property type="match status" value="1"/>
</dbReference>
<feature type="transmembrane region" description="Helical" evidence="10">
    <location>
        <begin position="59"/>
        <end position="79"/>
    </location>
</feature>
<dbReference type="Gene3D" id="3.30.70.1450">
    <property type="entry name" value="Regulator of K+ conductance, C-terminal domain"/>
    <property type="match status" value="1"/>
</dbReference>
<dbReference type="InterPro" id="IPR036721">
    <property type="entry name" value="RCK_C_sf"/>
</dbReference>
<evidence type="ECO:0000256" key="4">
    <source>
        <dbReference type="ARBA" id="ARBA00022475"/>
    </source>
</evidence>
<protein>
    <submittedName>
        <fullName evidence="12">NhaP-type Na+/H+ and K+/H+ antiporter</fullName>
    </submittedName>
</protein>
<feature type="domain" description="RCK C-terminal" evidence="11">
    <location>
        <begin position="405"/>
        <end position="486"/>
    </location>
</feature>
<proteinExistence type="predicted"/>
<dbReference type="GO" id="GO:0008324">
    <property type="term" value="F:monoatomic cation transmembrane transporter activity"/>
    <property type="evidence" value="ECO:0007669"/>
    <property type="project" value="InterPro"/>
</dbReference>
<evidence type="ECO:0000256" key="7">
    <source>
        <dbReference type="ARBA" id="ARBA00023065"/>
    </source>
</evidence>
<dbReference type="RefSeq" id="WP_179816721.1">
    <property type="nucleotide sequence ID" value="NZ_JACBZD010000002.1"/>
</dbReference>
<dbReference type="NCBIfam" id="NF003715">
    <property type="entry name" value="PRK05326.1-2"/>
    <property type="match status" value="1"/>
</dbReference>
<dbReference type="AlphaFoldDB" id="A0A853A074"/>
<comment type="subcellular location">
    <subcellularLocation>
        <location evidence="1">Cell membrane</location>
        <topology evidence="1">Multi-pass membrane protein</topology>
    </subcellularLocation>
</comment>
<sequence>MTVDQLNTLLVLAAAVLLVAVAAIRVSSRTGLPSLLIYLGIGVLIGVDGPLGIAYDNAALTQVLGYAALILILAEGGLTTQWTAIRSAVPAAAVLSTVGVGVSVAVTAVAAHYLTGMNWQLSLLMGAVVSSTDAAAVFSVLRRVPLPRRLTGLLEAESGFNDAPVVILVVAFSTIGDHGAGGEHNWWLLPLEIGLELLIGVAIGVGVGKLGALALRQVALPASGLYPIAVMALSVLSYAGGALLHGSGFLAVYLTSLILGNSQLPHRGATRGFAEGLAWLAQIGLFVLLGLLVTPHNLGGVIVPAIVVGLALVLLARPLSVVISLAPFRLPWREQALLSWAGLRGAVPIVLATIPMVAEVPGAGQVFNTVFVLVAVFTLVQGPTLPWVATRLGIKDPTAGEELAVEVAPLDRLGGHLITVAVTPGSRLHGVEVSELRLPPGTAVTLVVREQRSFVPETSTVLRKGDELLVVTTDAAREAAERRLRAVSRGGKLAGWLGSAATSAAGARPQGQPGTRRQQRTDRPRPTLGDGTSSAPGTPQEPGASGASGAPGESGSPGTTGTPGPSGRPGPSDRPGRPGPAPRKPGRREPPHGTADRAEPAPRGDRAGLTRETSGPTESLGKTGTTETAGTAGA</sequence>
<feature type="transmembrane region" description="Helical" evidence="10">
    <location>
        <begin position="187"/>
        <end position="206"/>
    </location>
</feature>
<feature type="compositionally biased region" description="Low complexity" evidence="9">
    <location>
        <begin position="623"/>
        <end position="634"/>
    </location>
</feature>
<evidence type="ECO:0000256" key="8">
    <source>
        <dbReference type="ARBA" id="ARBA00023136"/>
    </source>
</evidence>
<dbReference type="Pfam" id="PF00999">
    <property type="entry name" value="Na_H_Exchanger"/>
    <property type="match status" value="1"/>
</dbReference>
<accession>A0A853A074</accession>
<evidence type="ECO:0000256" key="3">
    <source>
        <dbReference type="ARBA" id="ARBA00022449"/>
    </source>
</evidence>
<feature type="region of interest" description="Disordered" evidence="9">
    <location>
        <begin position="500"/>
        <end position="634"/>
    </location>
</feature>
<dbReference type="PANTHER" id="PTHR32507">
    <property type="entry name" value="NA(+)/H(+) ANTIPORTER 1"/>
    <property type="match status" value="1"/>
</dbReference>
<dbReference type="EMBL" id="JACBZD010000002">
    <property type="protein sequence ID" value="NYI07775.1"/>
    <property type="molecule type" value="Genomic_DNA"/>
</dbReference>
<feature type="transmembrane region" description="Helical" evidence="10">
    <location>
        <begin position="370"/>
        <end position="389"/>
    </location>
</feature>
<evidence type="ECO:0000256" key="1">
    <source>
        <dbReference type="ARBA" id="ARBA00004651"/>
    </source>
</evidence>
<keyword evidence="8 10" id="KW-0472">Membrane</keyword>
<feature type="transmembrane region" description="Helical" evidence="10">
    <location>
        <begin position="298"/>
        <end position="316"/>
    </location>
</feature>
<keyword evidence="13" id="KW-1185">Reference proteome</keyword>
<feature type="compositionally biased region" description="Basic and acidic residues" evidence="9">
    <location>
        <begin position="587"/>
        <end position="609"/>
    </location>
</feature>
<dbReference type="GO" id="GO:1902600">
    <property type="term" value="P:proton transmembrane transport"/>
    <property type="evidence" value="ECO:0007669"/>
    <property type="project" value="InterPro"/>
</dbReference>
<dbReference type="GO" id="GO:0005886">
    <property type="term" value="C:plasma membrane"/>
    <property type="evidence" value="ECO:0007669"/>
    <property type="project" value="UniProtKB-SubCell"/>
</dbReference>
<keyword evidence="5 10" id="KW-0812">Transmembrane</keyword>
<evidence type="ECO:0000256" key="5">
    <source>
        <dbReference type="ARBA" id="ARBA00022692"/>
    </source>
</evidence>
<feature type="transmembrane region" description="Helical" evidence="10">
    <location>
        <begin position="337"/>
        <end position="358"/>
    </location>
</feature>
<feature type="transmembrane region" description="Helical" evidence="10">
    <location>
        <begin position="36"/>
        <end position="53"/>
    </location>
</feature>
<dbReference type="Pfam" id="PF02080">
    <property type="entry name" value="TrkA_C"/>
    <property type="match status" value="1"/>
</dbReference>
<evidence type="ECO:0000256" key="2">
    <source>
        <dbReference type="ARBA" id="ARBA00022448"/>
    </source>
</evidence>
<evidence type="ECO:0000256" key="6">
    <source>
        <dbReference type="ARBA" id="ARBA00022989"/>
    </source>
</evidence>
<feature type="transmembrane region" description="Helical" evidence="10">
    <location>
        <begin position="6"/>
        <end position="24"/>
    </location>
</feature>
<feature type="compositionally biased region" description="Low complexity" evidence="9">
    <location>
        <begin position="541"/>
        <end position="565"/>
    </location>
</feature>
<dbReference type="SUPFAM" id="SSF116726">
    <property type="entry name" value="TrkA C-terminal domain-like"/>
    <property type="match status" value="1"/>
</dbReference>
<keyword evidence="2" id="KW-0813">Transport</keyword>
<keyword evidence="6 10" id="KW-1133">Transmembrane helix</keyword>
<dbReference type="Gene3D" id="1.20.1530.20">
    <property type="match status" value="1"/>
</dbReference>
<keyword evidence="4" id="KW-1003">Cell membrane</keyword>
<comment type="caution">
    <text evidence="12">The sequence shown here is derived from an EMBL/GenBank/DDBJ whole genome shotgun (WGS) entry which is preliminary data.</text>
</comment>
<feature type="compositionally biased region" description="Polar residues" evidence="9">
    <location>
        <begin position="611"/>
        <end position="622"/>
    </location>
</feature>
<keyword evidence="3" id="KW-0050">Antiport</keyword>
<feature type="transmembrane region" description="Helical" evidence="10">
    <location>
        <begin position="218"/>
        <end position="236"/>
    </location>
</feature>
<keyword evidence="7" id="KW-0406">Ion transport</keyword>
<gene>
    <name evidence="12" type="ORF">FHU37_004804</name>
</gene>